<dbReference type="GO" id="GO:0046872">
    <property type="term" value="F:metal ion binding"/>
    <property type="evidence" value="ECO:0007669"/>
    <property type="project" value="UniProtKB-KW"/>
</dbReference>
<keyword evidence="7" id="KW-0479">Metal-binding</keyword>
<proteinExistence type="inferred from homology"/>
<evidence type="ECO:0000313" key="9">
    <source>
        <dbReference type="EMBL" id="ANV98422.1"/>
    </source>
</evidence>
<dbReference type="EMBL" id="CP016503">
    <property type="protein sequence ID" value="ANV98422.1"/>
    <property type="molecule type" value="Genomic_DNA"/>
</dbReference>
<dbReference type="Pfam" id="PF00762">
    <property type="entry name" value="Ferrochelatase"/>
    <property type="match status" value="1"/>
</dbReference>
<dbReference type="PANTHER" id="PTHR11108">
    <property type="entry name" value="FERROCHELATASE"/>
    <property type="match status" value="1"/>
</dbReference>
<keyword evidence="4 7" id="KW-0456">Lyase</keyword>
<keyword evidence="10" id="KW-1185">Reference proteome</keyword>
<comment type="function">
    <text evidence="7 8">Catalyzes the ferrous insertion into protoporphyrin IX.</text>
</comment>
<keyword evidence="2 7" id="KW-0408">Iron</keyword>
<evidence type="ECO:0000256" key="8">
    <source>
        <dbReference type="RuleBase" id="RU000607"/>
    </source>
</evidence>
<dbReference type="Gene3D" id="3.40.50.1400">
    <property type="match status" value="2"/>
</dbReference>
<evidence type="ECO:0000256" key="6">
    <source>
        <dbReference type="ARBA" id="ARBA00024536"/>
    </source>
</evidence>
<name>A0A1B1U6V1_9HELI</name>
<evidence type="ECO:0000256" key="1">
    <source>
        <dbReference type="ARBA" id="ARBA00007718"/>
    </source>
</evidence>
<comment type="subcellular location">
    <subcellularLocation>
        <location evidence="7 8">Cytoplasm</location>
    </subcellularLocation>
</comment>
<evidence type="ECO:0000256" key="4">
    <source>
        <dbReference type="ARBA" id="ARBA00023239"/>
    </source>
</evidence>
<dbReference type="PROSITE" id="PS00534">
    <property type="entry name" value="FERROCHELATASE"/>
    <property type="match status" value="1"/>
</dbReference>
<dbReference type="CDD" id="cd03411">
    <property type="entry name" value="Ferrochelatase_N"/>
    <property type="match status" value="1"/>
</dbReference>
<protein>
    <recommendedName>
        <fullName evidence="7 8">Ferrochelatase</fullName>
        <ecNumber evidence="7 8">4.98.1.1</ecNumber>
    </recommendedName>
    <alternativeName>
        <fullName evidence="7">Heme synthase</fullName>
    </alternativeName>
    <alternativeName>
        <fullName evidence="7">Protoheme ferro-lyase</fullName>
    </alternativeName>
</protein>
<dbReference type="InterPro" id="IPR019772">
    <property type="entry name" value="Ferrochelatase_AS"/>
</dbReference>
<accession>A0A1B1U6V1</accession>
<dbReference type="GO" id="GO:0005737">
    <property type="term" value="C:cytoplasm"/>
    <property type="evidence" value="ECO:0007669"/>
    <property type="project" value="UniProtKB-SubCell"/>
</dbReference>
<feature type="binding site" evidence="7">
    <location>
        <position position="188"/>
    </location>
    <ligand>
        <name>Fe(2+)</name>
        <dbReference type="ChEBI" id="CHEBI:29033"/>
    </ligand>
</feature>
<feature type="binding site" evidence="7">
    <location>
        <position position="269"/>
    </location>
    <ligand>
        <name>Fe(2+)</name>
        <dbReference type="ChEBI" id="CHEBI:29033"/>
    </ligand>
</feature>
<dbReference type="GO" id="GO:0004325">
    <property type="term" value="F:ferrochelatase activity"/>
    <property type="evidence" value="ECO:0007669"/>
    <property type="project" value="UniProtKB-UniRule"/>
</dbReference>
<keyword evidence="3 7" id="KW-0350">Heme biosynthesis</keyword>
<evidence type="ECO:0000256" key="7">
    <source>
        <dbReference type="HAMAP-Rule" id="MF_00323"/>
    </source>
</evidence>
<gene>
    <name evidence="7" type="primary">hemH</name>
    <name evidence="9" type="ORF">BBW65_06260</name>
</gene>
<dbReference type="Proteomes" id="UP000092884">
    <property type="component" value="Chromosome"/>
</dbReference>
<sequence>MKKAVVLLNMGGASNLFEVEIFLKNLFSDPHILQIKNNFLRKIVGNFIANKRLVEAKKNYQAIGGGSPIARHTFALTQKLKSLDTNTFYTYAMRYTPPYSSMVIDELISQEITSVTLFSMYPQYSTTTTLSSLQDFQTQCQQKQYTPTIQIIDRYYKHPLFIQAITQQILHTLSDKNPQDYTLLLSAHGLPQSIIDAGDPYQHECEQTCQALQNHLALQGIVFKEIKLSYQSKMGPMKWLEPSTKNTIKKLKNQNVIIYPLTFTIDNSETLYELAIELRQIFAQSGGNDFLLCPCFNDNDLFAKLIINLTQGGQHD</sequence>
<keyword evidence="5 7" id="KW-0627">Porphyrin biosynthesis</keyword>
<dbReference type="RefSeq" id="WP_066341148.1">
    <property type="nucleotide sequence ID" value="NZ_CP016503.1"/>
</dbReference>
<dbReference type="InterPro" id="IPR033644">
    <property type="entry name" value="Ferrochelatase_C"/>
</dbReference>
<dbReference type="NCBIfam" id="TIGR00109">
    <property type="entry name" value="hemH"/>
    <property type="match status" value="1"/>
</dbReference>
<dbReference type="InterPro" id="IPR033659">
    <property type="entry name" value="Ferrochelatase_N"/>
</dbReference>
<dbReference type="SUPFAM" id="SSF53800">
    <property type="entry name" value="Chelatase"/>
    <property type="match status" value="1"/>
</dbReference>
<comment type="pathway">
    <text evidence="7 8">Porphyrin-containing compound metabolism; protoheme biosynthesis; protoheme from protoporphyrin-IX: step 1/1.</text>
</comment>
<dbReference type="PANTHER" id="PTHR11108:SF1">
    <property type="entry name" value="FERROCHELATASE, MITOCHONDRIAL"/>
    <property type="match status" value="1"/>
</dbReference>
<reference evidence="10" key="1">
    <citation type="submission" date="2016-07" db="EMBL/GenBank/DDBJ databases">
        <authorList>
            <person name="Florea S."/>
            <person name="Webb J.S."/>
            <person name="Jaromczyk J."/>
            <person name="Schardl C.L."/>
        </authorList>
    </citation>
    <scope>NUCLEOTIDE SEQUENCE [LARGE SCALE GENOMIC DNA]</scope>
    <source>
        <strain evidence="10">MIT 01-6242</strain>
    </source>
</reference>
<dbReference type="HAMAP" id="MF_00323">
    <property type="entry name" value="Ferrochelatase"/>
    <property type="match status" value="1"/>
</dbReference>
<dbReference type="CDD" id="cd00419">
    <property type="entry name" value="Ferrochelatase_C"/>
    <property type="match status" value="1"/>
</dbReference>
<organism evidence="9 10">
    <name type="scientific">Helicobacter enhydrae</name>
    <dbReference type="NCBI Taxonomy" id="222136"/>
    <lineage>
        <taxon>Bacteria</taxon>
        <taxon>Pseudomonadati</taxon>
        <taxon>Campylobacterota</taxon>
        <taxon>Epsilonproteobacteria</taxon>
        <taxon>Campylobacterales</taxon>
        <taxon>Helicobacteraceae</taxon>
        <taxon>Helicobacter</taxon>
    </lineage>
</organism>
<keyword evidence="7 8" id="KW-0963">Cytoplasm</keyword>
<comment type="catalytic activity">
    <reaction evidence="6">
        <text>Fe-coproporphyrin III + 2 H(+) = coproporphyrin III + Fe(2+)</text>
        <dbReference type="Rhea" id="RHEA:49572"/>
        <dbReference type="ChEBI" id="CHEBI:15378"/>
        <dbReference type="ChEBI" id="CHEBI:29033"/>
        <dbReference type="ChEBI" id="CHEBI:68438"/>
        <dbReference type="ChEBI" id="CHEBI:131725"/>
        <dbReference type="EC" id="4.99.1.9"/>
    </reaction>
    <physiologicalReaction direction="right-to-left" evidence="6">
        <dbReference type="Rhea" id="RHEA:49574"/>
    </physiologicalReaction>
</comment>
<evidence type="ECO:0000313" key="10">
    <source>
        <dbReference type="Proteomes" id="UP000092884"/>
    </source>
</evidence>
<evidence type="ECO:0000256" key="5">
    <source>
        <dbReference type="ARBA" id="ARBA00023244"/>
    </source>
</evidence>
<dbReference type="KEGG" id="het:BBW65_06260"/>
<comment type="similarity">
    <text evidence="1 7 8">Belongs to the ferrochelatase family.</text>
</comment>
<evidence type="ECO:0000256" key="3">
    <source>
        <dbReference type="ARBA" id="ARBA00023133"/>
    </source>
</evidence>
<dbReference type="InterPro" id="IPR001015">
    <property type="entry name" value="Ferrochelatase"/>
</dbReference>
<dbReference type="EC" id="4.98.1.1" evidence="7 8"/>
<evidence type="ECO:0000256" key="2">
    <source>
        <dbReference type="ARBA" id="ARBA00023004"/>
    </source>
</evidence>
<dbReference type="UniPathway" id="UPA00252">
    <property type="reaction ID" value="UER00325"/>
</dbReference>
<dbReference type="AlphaFoldDB" id="A0A1B1U6V1"/>
<dbReference type="GO" id="GO:0006783">
    <property type="term" value="P:heme biosynthetic process"/>
    <property type="evidence" value="ECO:0007669"/>
    <property type="project" value="UniProtKB-UniRule"/>
</dbReference>
<dbReference type="STRING" id="222136.BBW65_06260"/>
<comment type="catalytic activity">
    <reaction evidence="7 8">
        <text>heme b + 2 H(+) = protoporphyrin IX + Fe(2+)</text>
        <dbReference type="Rhea" id="RHEA:22584"/>
        <dbReference type="ChEBI" id="CHEBI:15378"/>
        <dbReference type="ChEBI" id="CHEBI:29033"/>
        <dbReference type="ChEBI" id="CHEBI:57306"/>
        <dbReference type="ChEBI" id="CHEBI:60344"/>
        <dbReference type="EC" id="4.98.1.1"/>
    </reaction>
</comment>